<sequence>MNVTITHAITNIRKITIMFLFAELGLPPTSFPSPHQLAARVATKIGSMYPGNKNSKVLSESTPPTPFFSATSQITVDTTVNNPASHDVNHAVDPMDEDAPIIFTPKPTRSQSSTPGWFTHYSPTTPSTTSTFTACSRASGATSPRTFMLQGFLARHSNGHIMYPKPTKCSTECSYSRQSSGSDIESSSISLASEDDDDDKFDERFLLLAQSPNPSEFEFNEFLTAERQKNAGKHQADSPVFFNGFPLLQMTRMDR</sequence>
<reference evidence="2" key="1">
    <citation type="journal article" date="2020" name="Fungal Divers.">
        <title>Resolving the Mortierellaceae phylogeny through synthesis of multi-gene phylogenetics and phylogenomics.</title>
        <authorList>
            <person name="Vandepol N."/>
            <person name="Liber J."/>
            <person name="Desiro A."/>
            <person name="Na H."/>
            <person name="Kennedy M."/>
            <person name="Barry K."/>
            <person name="Grigoriev I.V."/>
            <person name="Miller A.N."/>
            <person name="O'Donnell K."/>
            <person name="Stajich J.E."/>
            <person name="Bonito G."/>
        </authorList>
    </citation>
    <scope>NUCLEOTIDE SEQUENCE</scope>
    <source>
        <strain evidence="2">MES-2147</strain>
    </source>
</reference>
<dbReference type="EMBL" id="JAAAHW010003553">
    <property type="protein sequence ID" value="KAF9982700.1"/>
    <property type="molecule type" value="Genomic_DNA"/>
</dbReference>
<dbReference type="OrthoDB" id="2446733at2759"/>
<proteinExistence type="predicted"/>
<feature type="region of interest" description="Disordered" evidence="1">
    <location>
        <begin position="174"/>
        <end position="196"/>
    </location>
</feature>
<evidence type="ECO:0000313" key="2">
    <source>
        <dbReference type="EMBL" id="KAF9982700.1"/>
    </source>
</evidence>
<dbReference type="Proteomes" id="UP000749646">
    <property type="component" value="Unassembled WGS sequence"/>
</dbReference>
<keyword evidence="3" id="KW-1185">Reference proteome</keyword>
<feature type="compositionally biased region" description="Low complexity" evidence="1">
    <location>
        <begin position="179"/>
        <end position="192"/>
    </location>
</feature>
<accession>A0A9P6M9J3</accession>
<protein>
    <submittedName>
        <fullName evidence="2">Uncharacterized protein</fullName>
    </submittedName>
</protein>
<gene>
    <name evidence="2" type="ORF">BGZ65_002577</name>
</gene>
<dbReference type="AlphaFoldDB" id="A0A9P6M9J3"/>
<evidence type="ECO:0000313" key="3">
    <source>
        <dbReference type="Proteomes" id="UP000749646"/>
    </source>
</evidence>
<name>A0A9P6M9J3_9FUNG</name>
<comment type="caution">
    <text evidence="2">The sequence shown here is derived from an EMBL/GenBank/DDBJ whole genome shotgun (WGS) entry which is preliminary data.</text>
</comment>
<evidence type="ECO:0000256" key="1">
    <source>
        <dbReference type="SAM" id="MobiDB-lite"/>
    </source>
</evidence>
<organism evidence="2 3">
    <name type="scientific">Modicella reniformis</name>
    <dbReference type="NCBI Taxonomy" id="1440133"/>
    <lineage>
        <taxon>Eukaryota</taxon>
        <taxon>Fungi</taxon>
        <taxon>Fungi incertae sedis</taxon>
        <taxon>Mucoromycota</taxon>
        <taxon>Mortierellomycotina</taxon>
        <taxon>Mortierellomycetes</taxon>
        <taxon>Mortierellales</taxon>
        <taxon>Mortierellaceae</taxon>
        <taxon>Modicella</taxon>
    </lineage>
</organism>